<dbReference type="GeneID" id="111347865"/>
<evidence type="ECO:0000256" key="2">
    <source>
        <dbReference type="ARBA" id="ARBA00023242"/>
    </source>
</evidence>
<evidence type="ECO:0000256" key="3">
    <source>
        <dbReference type="PROSITE-ProRule" id="PRU00267"/>
    </source>
</evidence>
<feature type="compositionally biased region" description="Basic residues" evidence="5">
    <location>
        <begin position="64"/>
        <end position="74"/>
    </location>
</feature>
<dbReference type="KEGG" id="sliu:111347865"/>
<dbReference type="SMART" id="SM00398">
    <property type="entry name" value="HMG"/>
    <property type="match status" value="1"/>
</dbReference>
<dbReference type="PROSITE" id="PS50118">
    <property type="entry name" value="HMG_BOX_2"/>
    <property type="match status" value="1"/>
</dbReference>
<keyword evidence="1 3" id="KW-0238">DNA-binding</keyword>
<name>A0A9J7DKV3_SPOLT</name>
<feature type="compositionally biased region" description="Low complexity" evidence="5">
    <location>
        <begin position="27"/>
        <end position="37"/>
    </location>
</feature>
<sequence>MESEPPPAEMLAESTSVQNDDESNKDPNTNANNTPAPSGLAVANTGDVVATSAPSSAKETPKTNSKKPKKRKPKAPRDVTAPRQPLTGYVRYLNERRDQLRAEQPDLGFAELTRQLASEWSKLPAEEKKQYLDAADQDKERYLREWAEYKKTDAYKEFRRQQLEQKDPNFSKKVKHNPPEIAVPAAGITPAPADQNATTNTNSGTAPAAITVPRQPTPPRPRPCITPASGEELTAGDTDIPIFTDQFLQHNKLRESELRQLRKANSDYEQQNAILQRHAEEVSGATAKLRVETAAAAERTAALLAHRRALVAALVQALQLVAIPGGPTGATEQNIEEYLEKLQSLATEGKNSAVVKQVRDILNNIELPIN</sequence>
<keyword evidence="7" id="KW-1185">Reference proteome</keyword>
<dbReference type="GO" id="GO:0003677">
    <property type="term" value="F:DNA binding"/>
    <property type="evidence" value="ECO:0007669"/>
    <property type="project" value="UniProtKB-UniRule"/>
</dbReference>
<dbReference type="PANTHER" id="PTHR46040:SF3">
    <property type="entry name" value="HIGH MOBILITY GROUP PROTEIN 2"/>
    <property type="match status" value="1"/>
</dbReference>
<feature type="domain" description="HMG box" evidence="6">
    <location>
        <begin position="82"/>
        <end position="150"/>
    </location>
</feature>
<evidence type="ECO:0000313" key="7">
    <source>
        <dbReference type="Proteomes" id="UP000301870"/>
    </source>
</evidence>
<evidence type="ECO:0000256" key="1">
    <source>
        <dbReference type="ARBA" id="ARBA00023125"/>
    </source>
</evidence>
<dbReference type="Pfam" id="PF00505">
    <property type="entry name" value="HMG_box"/>
    <property type="match status" value="1"/>
</dbReference>
<feature type="region of interest" description="Disordered" evidence="5">
    <location>
        <begin position="1"/>
        <end position="87"/>
    </location>
</feature>
<keyword evidence="2 3" id="KW-0539">Nucleus</keyword>
<feature type="region of interest" description="Disordered" evidence="5">
    <location>
        <begin position="196"/>
        <end position="221"/>
    </location>
</feature>
<keyword evidence="4" id="KW-0175">Coiled coil</keyword>
<dbReference type="PANTHER" id="PTHR46040">
    <property type="entry name" value="HIGH MOBILITY GROUP PROTEIN 2"/>
    <property type="match status" value="1"/>
</dbReference>
<evidence type="ECO:0000256" key="5">
    <source>
        <dbReference type="SAM" id="MobiDB-lite"/>
    </source>
</evidence>
<dbReference type="OrthoDB" id="3213154at2759"/>
<protein>
    <submittedName>
        <fullName evidence="8">High mobility group protein 20A</fullName>
    </submittedName>
</protein>
<evidence type="ECO:0000313" key="8">
    <source>
        <dbReference type="RefSeq" id="XP_022814015.1"/>
    </source>
</evidence>
<dbReference type="CTD" id="37407"/>
<dbReference type="CDD" id="cd21980">
    <property type="entry name" value="HMG-box_HMG20"/>
    <property type="match status" value="1"/>
</dbReference>
<reference evidence="8" key="1">
    <citation type="submission" date="2025-08" db="UniProtKB">
        <authorList>
            <consortium name="RefSeq"/>
        </authorList>
    </citation>
    <scope>IDENTIFICATION</scope>
    <source>
        <strain evidence="8">Ishihara</strain>
        <tissue evidence="8">Whole body</tissue>
    </source>
</reference>
<dbReference type="GO" id="GO:0010468">
    <property type="term" value="P:regulation of gene expression"/>
    <property type="evidence" value="ECO:0007669"/>
    <property type="project" value="TreeGrafter"/>
</dbReference>
<dbReference type="SUPFAM" id="SSF47095">
    <property type="entry name" value="HMG-box"/>
    <property type="match status" value="1"/>
</dbReference>
<gene>
    <name evidence="8" type="primary">LOC111347865</name>
</gene>
<feature type="coiled-coil region" evidence="4">
    <location>
        <begin position="251"/>
        <end position="281"/>
    </location>
</feature>
<evidence type="ECO:0000256" key="4">
    <source>
        <dbReference type="SAM" id="Coils"/>
    </source>
</evidence>
<dbReference type="AlphaFoldDB" id="A0A9J7DKV3"/>
<dbReference type="InterPro" id="IPR051965">
    <property type="entry name" value="ChromReg_NeuronalGeneExpr"/>
</dbReference>
<dbReference type="GO" id="GO:0005634">
    <property type="term" value="C:nucleus"/>
    <property type="evidence" value="ECO:0007669"/>
    <property type="project" value="UniProtKB-UniRule"/>
</dbReference>
<dbReference type="InterPro" id="IPR036910">
    <property type="entry name" value="HMG_box_dom_sf"/>
</dbReference>
<feature type="compositionally biased region" description="Polar residues" evidence="5">
    <location>
        <begin position="196"/>
        <end position="205"/>
    </location>
</feature>
<feature type="DNA-binding region" description="HMG box" evidence="3">
    <location>
        <begin position="82"/>
        <end position="150"/>
    </location>
</feature>
<evidence type="ECO:0000259" key="6">
    <source>
        <dbReference type="PROSITE" id="PS50118"/>
    </source>
</evidence>
<dbReference type="InterPro" id="IPR009071">
    <property type="entry name" value="HMG_box_dom"/>
</dbReference>
<dbReference type="Proteomes" id="UP000301870">
    <property type="component" value="Chromosome 6"/>
</dbReference>
<dbReference type="Gene3D" id="1.10.30.10">
    <property type="entry name" value="High mobility group box domain"/>
    <property type="match status" value="1"/>
</dbReference>
<accession>A0A9J7DKV3</accession>
<dbReference type="RefSeq" id="XP_022814015.1">
    <property type="nucleotide sequence ID" value="XM_022958247.1"/>
</dbReference>
<proteinExistence type="predicted"/>
<organism evidence="7 8">
    <name type="scientific">Spodoptera litura</name>
    <name type="common">Asian cotton leafworm</name>
    <dbReference type="NCBI Taxonomy" id="69820"/>
    <lineage>
        <taxon>Eukaryota</taxon>
        <taxon>Metazoa</taxon>
        <taxon>Ecdysozoa</taxon>
        <taxon>Arthropoda</taxon>
        <taxon>Hexapoda</taxon>
        <taxon>Insecta</taxon>
        <taxon>Pterygota</taxon>
        <taxon>Neoptera</taxon>
        <taxon>Endopterygota</taxon>
        <taxon>Lepidoptera</taxon>
        <taxon>Glossata</taxon>
        <taxon>Ditrysia</taxon>
        <taxon>Noctuoidea</taxon>
        <taxon>Noctuidae</taxon>
        <taxon>Amphipyrinae</taxon>
        <taxon>Spodoptera</taxon>
    </lineage>
</organism>